<proteinExistence type="predicted"/>
<organism evidence="2">
    <name type="scientific">Caenorhabditis brenneri</name>
    <name type="common">Nematode worm</name>
    <dbReference type="NCBI Taxonomy" id="135651"/>
    <lineage>
        <taxon>Eukaryota</taxon>
        <taxon>Metazoa</taxon>
        <taxon>Ecdysozoa</taxon>
        <taxon>Nematoda</taxon>
        <taxon>Chromadorea</taxon>
        <taxon>Rhabditida</taxon>
        <taxon>Rhabditina</taxon>
        <taxon>Rhabditomorpha</taxon>
        <taxon>Rhabditoidea</taxon>
        <taxon>Rhabditidae</taxon>
        <taxon>Peloderinae</taxon>
        <taxon>Caenorhabditis</taxon>
    </lineage>
</organism>
<dbReference type="Proteomes" id="UP000008068">
    <property type="component" value="Unassembled WGS sequence"/>
</dbReference>
<dbReference type="PANTHER" id="PTHR31379">
    <property type="entry name" value="F-BOX C PROTEIN-RELATED-RELATED"/>
    <property type="match status" value="1"/>
</dbReference>
<dbReference type="InterPro" id="IPR021942">
    <property type="entry name" value="DUF3557"/>
</dbReference>
<dbReference type="Pfam" id="PF12078">
    <property type="entry name" value="DUF3557"/>
    <property type="match status" value="1"/>
</dbReference>
<reference evidence="2" key="1">
    <citation type="submission" date="2011-07" db="EMBL/GenBank/DDBJ databases">
        <authorList>
            <consortium name="Caenorhabditis brenneri Sequencing and Analysis Consortium"/>
            <person name="Wilson R.K."/>
        </authorList>
    </citation>
    <scope>NUCLEOTIDE SEQUENCE [LARGE SCALE GENOMIC DNA]</scope>
    <source>
        <strain evidence="2">PB2801</strain>
    </source>
</reference>
<dbReference type="AlphaFoldDB" id="G0MDN0"/>
<dbReference type="HOGENOM" id="CLU_1251628_0_0_1"/>
<name>G0MDN0_CAEBE</name>
<gene>
    <name evidence="1" type="ORF">CAEBREN_07931</name>
</gene>
<evidence type="ECO:0000313" key="2">
    <source>
        <dbReference type="Proteomes" id="UP000008068"/>
    </source>
</evidence>
<accession>G0MDN0</accession>
<evidence type="ECO:0000313" key="1">
    <source>
        <dbReference type="EMBL" id="EGT49767.1"/>
    </source>
</evidence>
<dbReference type="InParanoid" id="G0MDN0"/>
<protein>
    <submittedName>
        <fullName evidence="1">Uncharacterized protein</fullName>
    </submittedName>
</protein>
<sequence length="221" mass="26059">MDYLNRVSNIIHPNVQEIVLFTHGNFVWEHALIQNARLICIRGAVTENTDNFLDFTHKNVILTRPLPEGYLERLIRKWMVDEREIGSTFWFLEYEEKDGLKTLLSLKKMFGGRAVDRKIAEEKDTSSETSSRKHWHLWEFNKSNVENKLLYCTCLPMNATSELQISLFSKNEESQQCKIELEVVPIDTLSALEFDQVEYRLEKKRFIRNTVSALIRTIRNF</sequence>
<dbReference type="EMBL" id="GL379790">
    <property type="protein sequence ID" value="EGT49767.1"/>
    <property type="molecule type" value="Genomic_DNA"/>
</dbReference>
<dbReference type="PANTHER" id="PTHR31379:SF1">
    <property type="entry name" value="F-BOX C PROTEIN-RELATED"/>
    <property type="match status" value="1"/>
</dbReference>
<keyword evidence="2" id="KW-1185">Reference proteome</keyword>